<accession>A0A317D9A9</accession>
<keyword evidence="2" id="KW-0031">Aminopeptidase</keyword>
<dbReference type="PANTHER" id="PTHR36512">
    <property type="entry name" value="D-AMINOPEPTIDASE"/>
    <property type="match status" value="1"/>
</dbReference>
<dbReference type="GO" id="GO:0004177">
    <property type="term" value="F:aminopeptidase activity"/>
    <property type="evidence" value="ECO:0007669"/>
    <property type="project" value="UniProtKB-KW"/>
</dbReference>
<proteinExistence type="inferred from homology"/>
<dbReference type="Gene3D" id="3.60.70.12">
    <property type="entry name" value="L-amino peptidase D-ALA esterase/amidase"/>
    <property type="match status" value="1"/>
</dbReference>
<dbReference type="SUPFAM" id="SSF56266">
    <property type="entry name" value="DmpA/ArgJ-like"/>
    <property type="match status" value="1"/>
</dbReference>
<organism evidence="2 3">
    <name type="scientific">Micromonospora acroterricola</name>
    <dbReference type="NCBI Taxonomy" id="2202421"/>
    <lineage>
        <taxon>Bacteria</taxon>
        <taxon>Bacillati</taxon>
        <taxon>Actinomycetota</taxon>
        <taxon>Actinomycetes</taxon>
        <taxon>Micromonosporales</taxon>
        <taxon>Micromonosporaceae</taxon>
        <taxon>Micromonospora</taxon>
    </lineage>
</organism>
<sequence length="349" mass="35576">MDQLSRRARDLGIVIGPLPTGRHNAITDVAGILVGHTTIDDGADLHTGVTAVVPSQLGAGRWTMPAAVYSGNGHGKLVGSTQVDELGVLESPIVLTATLSVFRAADALLTYLMGRRPEGVSFNPLVGETNDGHLSDICRRPINEGHVLAAVNGASGEAPAEGCVGAGTGTTTLGFKGGIGTSSRTVRVADRPASVGALVQSNFGGVLTALGVPLPAEELLPGADRGDPAGNSCMIVVATDVPLDARQLGRLARRAVFAMARVGASYSNGSGDYAIAFSTAQPDQRPIPDGEINPVFAAVLDSVEEALLNSLFTATTTTGMAGRTSHAVPHAAVIRRLSAAGRLTTPTPA</sequence>
<dbReference type="InterPro" id="IPR005321">
    <property type="entry name" value="Peptidase_S58_DmpA"/>
</dbReference>
<name>A0A317D9A9_9ACTN</name>
<evidence type="ECO:0000313" key="2">
    <source>
        <dbReference type="EMBL" id="PWR10882.1"/>
    </source>
</evidence>
<comment type="similarity">
    <text evidence="1">Belongs to the peptidase S58 family.</text>
</comment>
<dbReference type="InterPro" id="IPR016117">
    <property type="entry name" value="ArgJ-like_dom_sf"/>
</dbReference>
<dbReference type="PANTHER" id="PTHR36512:SF3">
    <property type="entry name" value="BLR5678 PROTEIN"/>
    <property type="match status" value="1"/>
</dbReference>
<evidence type="ECO:0000313" key="3">
    <source>
        <dbReference type="Proteomes" id="UP000245410"/>
    </source>
</evidence>
<keyword evidence="2" id="KW-0645">Protease</keyword>
<reference evidence="2 3" key="1">
    <citation type="submission" date="2018-05" db="EMBL/GenBank/DDBJ databases">
        <title>Micromonospora atacamensis sp. nov., a novel actinobacteria isolated from high altitude Atacama Desert soil.</title>
        <authorList>
            <person name="Carro L."/>
            <person name="Golinska P."/>
            <person name="Klenk H.-P."/>
            <person name="Goodfellow M."/>
        </authorList>
    </citation>
    <scope>NUCLEOTIDE SEQUENCE [LARGE SCALE GENOMIC DNA]</scope>
    <source>
        <strain evidence="2 3">5R2A7</strain>
    </source>
</reference>
<evidence type="ECO:0000256" key="1">
    <source>
        <dbReference type="ARBA" id="ARBA00007068"/>
    </source>
</evidence>
<protein>
    <submittedName>
        <fullName evidence="2">Aminopeptidase</fullName>
    </submittedName>
</protein>
<dbReference type="AlphaFoldDB" id="A0A317D9A9"/>
<comment type="caution">
    <text evidence="2">The sequence shown here is derived from an EMBL/GenBank/DDBJ whole genome shotgun (WGS) entry which is preliminary data.</text>
</comment>
<gene>
    <name evidence="2" type="ORF">DKT68_07580</name>
</gene>
<dbReference type="EMBL" id="QGKR01000148">
    <property type="protein sequence ID" value="PWR10882.1"/>
    <property type="molecule type" value="Genomic_DNA"/>
</dbReference>
<dbReference type="OrthoDB" id="9770388at2"/>
<keyword evidence="3" id="KW-1185">Reference proteome</keyword>
<dbReference type="Pfam" id="PF03576">
    <property type="entry name" value="Peptidase_S58"/>
    <property type="match status" value="1"/>
</dbReference>
<dbReference type="Proteomes" id="UP000245410">
    <property type="component" value="Unassembled WGS sequence"/>
</dbReference>
<keyword evidence="2" id="KW-0378">Hydrolase</keyword>
<dbReference type="RefSeq" id="WP_109816700.1">
    <property type="nucleotide sequence ID" value="NZ_QGKR01000148.1"/>
</dbReference>